<reference evidence="1" key="1">
    <citation type="submission" date="2022-09" db="EMBL/GenBank/DDBJ databases">
        <title>Draft genome sequence of Coprococcus comes strain 31264.</title>
        <authorList>
            <person name="Atsushi H."/>
            <person name="Moriya O."/>
            <person name="Mitsuo S."/>
        </authorList>
    </citation>
    <scope>NUCLEOTIDE SEQUENCE</scope>
    <source>
        <strain evidence="1">JCM 31264</strain>
    </source>
</reference>
<dbReference type="Proteomes" id="UP001145109">
    <property type="component" value="Unassembled WGS sequence"/>
</dbReference>
<dbReference type="EMBL" id="BSCI01000008">
    <property type="protein sequence ID" value="GLG86973.1"/>
    <property type="molecule type" value="Genomic_DNA"/>
</dbReference>
<reference evidence="1" key="2">
    <citation type="submission" date="2022-11" db="EMBL/GenBank/DDBJ databases">
        <title>Draft genome sequence of Coprococcus comes strain 31264.</title>
        <authorList>
            <person name="Hisatomi A."/>
            <person name="Ohkuma M."/>
            <person name="Sakamoto M."/>
        </authorList>
    </citation>
    <scope>NUCLEOTIDE SEQUENCE</scope>
    <source>
        <strain evidence="1">JCM 31264</strain>
    </source>
</reference>
<evidence type="ECO:0000313" key="1">
    <source>
        <dbReference type="EMBL" id="GLG86973.1"/>
    </source>
</evidence>
<evidence type="ECO:0000313" key="2">
    <source>
        <dbReference type="Proteomes" id="UP001145109"/>
    </source>
</evidence>
<name>A0AA37QNG9_9FIRM</name>
<dbReference type="AlphaFoldDB" id="A0AA37QNG9"/>
<comment type="caution">
    <text evidence="1">The sequence shown here is derived from an EMBL/GenBank/DDBJ whole genome shotgun (WGS) entry which is preliminary data.</text>
</comment>
<protein>
    <submittedName>
        <fullName evidence="1">Uncharacterized protein</fullName>
    </submittedName>
</protein>
<accession>A0AA37QNG9</accession>
<proteinExistence type="predicted"/>
<dbReference type="RefSeq" id="WP_008373115.1">
    <property type="nucleotide sequence ID" value="NZ_JAAINK010000026.1"/>
</dbReference>
<sequence>MKKLASGMVILAGILWGSMGIFVRKFEIWFFKYSACILPVYFRS</sequence>
<gene>
    <name evidence="1" type="ORF">comes_15180</name>
</gene>
<organism evidence="1 2">
    <name type="scientific">Coprococcus comes</name>
    <dbReference type="NCBI Taxonomy" id="410072"/>
    <lineage>
        <taxon>Bacteria</taxon>
        <taxon>Bacillati</taxon>
        <taxon>Bacillota</taxon>
        <taxon>Clostridia</taxon>
        <taxon>Lachnospirales</taxon>
        <taxon>Lachnospiraceae</taxon>
        <taxon>Coprococcus</taxon>
    </lineage>
</organism>